<dbReference type="PANTHER" id="PTHR46143:SF1">
    <property type="entry name" value="CALPAIN-7"/>
    <property type="match status" value="1"/>
</dbReference>
<dbReference type="EMBL" id="KV454407">
    <property type="protein sequence ID" value="ODQ67507.1"/>
    <property type="molecule type" value="Genomic_DNA"/>
</dbReference>
<dbReference type="STRING" id="857566.A0A1E3PRP9"/>
<organism evidence="8 9">
    <name type="scientific">Nadsonia fulvescens var. elongata DSM 6958</name>
    <dbReference type="NCBI Taxonomy" id="857566"/>
    <lineage>
        <taxon>Eukaryota</taxon>
        <taxon>Fungi</taxon>
        <taxon>Dikarya</taxon>
        <taxon>Ascomycota</taxon>
        <taxon>Saccharomycotina</taxon>
        <taxon>Dipodascomycetes</taxon>
        <taxon>Dipodascales</taxon>
        <taxon>Dipodascales incertae sedis</taxon>
        <taxon>Nadsonia</taxon>
    </lineage>
</organism>
<feature type="active site" evidence="6">
    <location>
        <position position="205"/>
    </location>
</feature>
<dbReference type="SUPFAM" id="SSF49758">
    <property type="entry name" value="Calpain large subunit, middle domain (domain III)"/>
    <property type="match status" value="2"/>
</dbReference>
<dbReference type="Pfam" id="PF00648">
    <property type="entry name" value="Peptidase_C2"/>
    <property type="match status" value="1"/>
</dbReference>
<dbReference type="Gene3D" id="2.60.120.380">
    <property type="match status" value="1"/>
</dbReference>
<keyword evidence="2 6" id="KW-0645">Protease</keyword>
<evidence type="ECO:0000256" key="4">
    <source>
        <dbReference type="ARBA" id="ARBA00022807"/>
    </source>
</evidence>
<feature type="domain" description="Calpain catalytic" evidence="7">
    <location>
        <begin position="157"/>
        <end position="452"/>
    </location>
</feature>
<dbReference type="GO" id="GO:0006508">
    <property type="term" value="P:proteolysis"/>
    <property type="evidence" value="ECO:0007669"/>
    <property type="project" value="UniProtKB-KW"/>
</dbReference>
<gene>
    <name evidence="8" type="ORF">NADFUDRAFT_40662</name>
</gene>
<dbReference type="InterPro" id="IPR038765">
    <property type="entry name" value="Papain-like_cys_pep_sf"/>
</dbReference>
<reference evidence="8 9" key="1">
    <citation type="journal article" date="2016" name="Proc. Natl. Acad. Sci. U.S.A.">
        <title>Comparative genomics of biotechnologically important yeasts.</title>
        <authorList>
            <person name="Riley R."/>
            <person name="Haridas S."/>
            <person name="Wolfe K.H."/>
            <person name="Lopes M.R."/>
            <person name="Hittinger C.T."/>
            <person name="Goeker M."/>
            <person name="Salamov A.A."/>
            <person name="Wisecaver J.H."/>
            <person name="Long T.M."/>
            <person name="Calvey C.H."/>
            <person name="Aerts A.L."/>
            <person name="Barry K.W."/>
            <person name="Choi C."/>
            <person name="Clum A."/>
            <person name="Coughlan A.Y."/>
            <person name="Deshpande S."/>
            <person name="Douglass A.P."/>
            <person name="Hanson S.J."/>
            <person name="Klenk H.-P."/>
            <person name="LaButti K.M."/>
            <person name="Lapidus A."/>
            <person name="Lindquist E.A."/>
            <person name="Lipzen A.M."/>
            <person name="Meier-Kolthoff J.P."/>
            <person name="Ohm R.A."/>
            <person name="Otillar R.P."/>
            <person name="Pangilinan J.L."/>
            <person name="Peng Y."/>
            <person name="Rokas A."/>
            <person name="Rosa C.A."/>
            <person name="Scheuner C."/>
            <person name="Sibirny A.A."/>
            <person name="Slot J.C."/>
            <person name="Stielow J.B."/>
            <person name="Sun H."/>
            <person name="Kurtzman C.P."/>
            <person name="Blackwell M."/>
            <person name="Grigoriev I.V."/>
            <person name="Jeffries T.W."/>
        </authorList>
    </citation>
    <scope>NUCLEOTIDE SEQUENCE [LARGE SCALE GENOMIC DNA]</scope>
    <source>
        <strain evidence="8 9">DSM 6958</strain>
    </source>
</reference>
<dbReference type="GO" id="GO:0004198">
    <property type="term" value="F:calcium-dependent cysteine-type endopeptidase activity"/>
    <property type="evidence" value="ECO:0007669"/>
    <property type="project" value="InterPro"/>
</dbReference>
<feature type="active site" evidence="6">
    <location>
        <position position="378"/>
    </location>
</feature>
<keyword evidence="4 6" id="KW-0788">Thiol protease</keyword>
<sequence length="862" mass="97686">MESNESRKAVFPDSSRTKNLATSVLPSNKILSNLRKGTVLPRFHTVPSDNFCEALYHHSLGQDDLALMFLAEVVRNASKIIEMNTFDVLTIRNLKELQSRARLVCDSIMKGNEVLNLSTSIAYISSKKNDLIFLPLVYDVDELDFSPILNEDQFRDPENEKYEIFLPKQKDLLKGWCRPFESSQKASSMGCHGSDTLYQEALSNCSFVASLCSIMAYNLRMNNSRIYPKLYPQDRNGMPTISVSGKYICNFFFNGVNRKVIIDDHLPVSNISNHSLHIKSASNPELLWPALLEKAYMKVMGGYDFKGSYAACDTFSLLGWIPEIILMNEYFQKDRSNTREKLWSRLLSSWKYGDVLLCLGTGKFLSSIGLDMGLIPEHDYAIIDLREEVLQDGTKRCSMLLQNPWNSSKLSSEVDINLENHTYSSNKGIGKFWTSFESVCFEFQSLYLNWNPSLFVHYEVTHFLWGNAQQVLKHNMIYQNPQYTVSNKGNKEMTVWLLLCRHSPISKTHGTSYMTIHLYNSNGSKIYTPDEKPILNRGTSMNTPYYLLPFTLPGKSSYTALVSVSDFDESNSQNKDSNTLRFSLLTYATSKNIRVEKSKHELQYKAFISGEWNSFTAGGSWSTASYSSNPQFQLTLLEPTSDLRIYLSSECDSAVSIQLFYTPKGTIFNFDNKLVIGASNNYKQHNAFIKKAGGAPLQPGKYTIIPSTFDVGVCGNFKLMCFADRPIFVAALPGIMAGLFLRHITKSWNNNKVIRIPFYLERNSRLVLHVTTYLSNDKKPDSNCGLLIRLSLFSPEDELVGVSNGGSYSDTSHGLFLDADIQLRKPILNCRNFYIILVERLIPGNEEIRVTIGSEVPVKFDV</sequence>
<accession>A0A1E3PRP9</accession>
<dbReference type="InterPro" id="IPR051297">
    <property type="entry name" value="PalB/RIM13"/>
</dbReference>
<keyword evidence="9" id="KW-1185">Reference proteome</keyword>
<evidence type="ECO:0000256" key="3">
    <source>
        <dbReference type="ARBA" id="ARBA00022801"/>
    </source>
</evidence>
<dbReference type="Gene3D" id="3.90.70.10">
    <property type="entry name" value="Cysteine proteinases"/>
    <property type="match status" value="1"/>
</dbReference>
<dbReference type="SMART" id="SM00720">
    <property type="entry name" value="calpain_III"/>
    <property type="match status" value="1"/>
</dbReference>
<dbReference type="OrthoDB" id="167576at2759"/>
<keyword evidence="3 6" id="KW-0378">Hydrolase</keyword>
<dbReference type="InterPro" id="IPR001300">
    <property type="entry name" value="Peptidase_C2_calpain_cat"/>
</dbReference>
<dbReference type="InterPro" id="IPR022683">
    <property type="entry name" value="Calpain_III"/>
</dbReference>
<dbReference type="SUPFAM" id="SSF54001">
    <property type="entry name" value="Cysteine proteinases"/>
    <property type="match status" value="1"/>
</dbReference>
<name>A0A1E3PRP9_9ASCO</name>
<evidence type="ECO:0000256" key="6">
    <source>
        <dbReference type="PROSITE-ProRule" id="PRU00239"/>
    </source>
</evidence>
<dbReference type="PROSITE" id="PS50203">
    <property type="entry name" value="CALPAIN_CAT"/>
    <property type="match status" value="1"/>
</dbReference>
<evidence type="ECO:0000313" key="8">
    <source>
        <dbReference type="EMBL" id="ODQ67507.1"/>
    </source>
</evidence>
<dbReference type="SMART" id="SM00230">
    <property type="entry name" value="CysPc"/>
    <property type="match status" value="1"/>
</dbReference>
<evidence type="ECO:0000256" key="1">
    <source>
        <dbReference type="ARBA" id="ARBA00010193"/>
    </source>
</evidence>
<evidence type="ECO:0000313" key="9">
    <source>
        <dbReference type="Proteomes" id="UP000095009"/>
    </source>
</evidence>
<dbReference type="AlphaFoldDB" id="A0A1E3PRP9"/>
<evidence type="ECO:0000259" key="7">
    <source>
        <dbReference type="PROSITE" id="PS50203"/>
    </source>
</evidence>
<dbReference type="InterPro" id="IPR036213">
    <property type="entry name" value="Calpain_III_sf"/>
</dbReference>
<dbReference type="Proteomes" id="UP000095009">
    <property type="component" value="Unassembled WGS sequence"/>
</dbReference>
<evidence type="ECO:0000256" key="2">
    <source>
        <dbReference type="ARBA" id="ARBA00022670"/>
    </source>
</evidence>
<protein>
    <recommendedName>
        <fullName evidence="5">Cysteine protease RIM13</fullName>
    </recommendedName>
</protein>
<evidence type="ECO:0000256" key="5">
    <source>
        <dbReference type="ARBA" id="ARBA00042255"/>
    </source>
</evidence>
<feature type="active site" evidence="6">
    <location>
        <position position="403"/>
    </location>
</feature>
<comment type="similarity">
    <text evidence="1">Belongs to the peptidase C2 family. PalB/RIM13 subfamily.</text>
</comment>
<dbReference type="PANTHER" id="PTHR46143">
    <property type="entry name" value="CALPAIN-7"/>
    <property type="match status" value="1"/>
</dbReference>
<proteinExistence type="inferred from homology"/>